<gene>
    <name evidence="2" type="ORF">Mcate_02474</name>
</gene>
<dbReference type="AlphaFoldDB" id="A0A399DTD4"/>
<dbReference type="Pfam" id="PF12867">
    <property type="entry name" value="DinB_2"/>
    <property type="match status" value="1"/>
</dbReference>
<sequence>MQTPSQLAPFLRGDIEGVHWLVSVWLRNLEEVEETVQKWAGGLTPEGFWWVPAPQANPIGGLVRHIGGSSYRLLLRGTGQEIPEALRIRPAEEMAPSGRAPEEVLAEFAQNLKRVREGLQALRDEDLMRTVQVGPHPVKAVYVLDHIAAHAQHHAGQVITTRKLWEAKNR</sequence>
<proteinExistence type="predicted"/>
<dbReference type="EMBL" id="QWKX01000086">
    <property type="protein sequence ID" value="RIH74949.1"/>
    <property type="molecule type" value="Genomic_DNA"/>
</dbReference>
<accession>A0A399DTD4</accession>
<comment type="caution">
    <text evidence="2">The sequence shown here is derived from an EMBL/GenBank/DDBJ whole genome shotgun (WGS) entry which is preliminary data.</text>
</comment>
<organism evidence="2 3">
    <name type="scientific">Meiothermus taiwanensis</name>
    <dbReference type="NCBI Taxonomy" id="172827"/>
    <lineage>
        <taxon>Bacteria</taxon>
        <taxon>Thermotogati</taxon>
        <taxon>Deinococcota</taxon>
        <taxon>Deinococci</taxon>
        <taxon>Thermales</taxon>
        <taxon>Thermaceae</taxon>
        <taxon>Meiothermus</taxon>
    </lineage>
</organism>
<dbReference type="Gene3D" id="1.20.120.450">
    <property type="entry name" value="dinb family like domain"/>
    <property type="match status" value="1"/>
</dbReference>
<evidence type="ECO:0000259" key="1">
    <source>
        <dbReference type="Pfam" id="PF12867"/>
    </source>
</evidence>
<dbReference type="InterPro" id="IPR024775">
    <property type="entry name" value="DinB-like"/>
</dbReference>
<evidence type="ECO:0000313" key="3">
    <source>
        <dbReference type="Proteomes" id="UP000266089"/>
    </source>
</evidence>
<name>A0A399DTD4_9DEIN</name>
<protein>
    <submittedName>
        <fullName evidence="2">DinB superfamily protein</fullName>
    </submittedName>
</protein>
<dbReference type="OrthoDB" id="31824at2"/>
<dbReference type="Proteomes" id="UP000266089">
    <property type="component" value="Unassembled WGS sequence"/>
</dbReference>
<evidence type="ECO:0000313" key="2">
    <source>
        <dbReference type="EMBL" id="RIH74949.1"/>
    </source>
</evidence>
<dbReference type="RefSeq" id="WP_027886411.1">
    <property type="nucleotide sequence ID" value="NZ_JBHSXZ010000057.1"/>
</dbReference>
<dbReference type="SUPFAM" id="SSF109854">
    <property type="entry name" value="DinB/YfiT-like putative metalloenzymes"/>
    <property type="match status" value="1"/>
</dbReference>
<feature type="domain" description="DinB-like" evidence="1">
    <location>
        <begin position="29"/>
        <end position="158"/>
    </location>
</feature>
<reference evidence="2 3" key="1">
    <citation type="submission" date="2018-08" db="EMBL/GenBank/DDBJ databases">
        <title>Meiothermus cateniformans JCM 15151 genome sequencing project.</title>
        <authorList>
            <person name="Da Costa M.S."/>
            <person name="Albuquerque L."/>
            <person name="Raposo P."/>
            <person name="Froufe H.J.C."/>
            <person name="Barroso C.S."/>
            <person name="Egas C."/>
        </authorList>
    </citation>
    <scope>NUCLEOTIDE SEQUENCE [LARGE SCALE GENOMIC DNA]</scope>
    <source>
        <strain evidence="2 3">JCM 15151</strain>
    </source>
</reference>
<dbReference type="InterPro" id="IPR034660">
    <property type="entry name" value="DinB/YfiT-like"/>
</dbReference>